<feature type="compositionally biased region" description="Basic and acidic residues" evidence="13">
    <location>
        <begin position="278"/>
        <end position="307"/>
    </location>
</feature>
<comment type="subcellular location">
    <subcellularLocation>
        <location evidence="1">Cytoplasm</location>
    </subcellularLocation>
</comment>
<dbReference type="PANTHER" id="PTHR43381">
    <property type="entry name" value="TRANSLATION INITIATION FACTOR IF-2-RELATED"/>
    <property type="match status" value="1"/>
</dbReference>
<dbReference type="Gene3D" id="3.40.50.300">
    <property type="entry name" value="P-loop containing nucleotide triphosphate hydrolases"/>
    <property type="match status" value="1"/>
</dbReference>
<dbReference type="Pfam" id="PF00009">
    <property type="entry name" value="GTP_EFTU"/>
    <property type="match status" value="1"/>
</dbReference>
<dbReference type="FunFam" id="3.40.50.10050:FF:000002">
    <property type="entry name" value="Eukaryotic translation initiation factor 5B"/>
    <property type="match status" value="1"/>
</dbReference>
<evidence type="ECO:0000256" key="12">
    <source>
        <dbReference type="ARBA" id="ARBA00032478"/>
    </source>
</evidence>
<gene>
    <name evidence="15" type="primary">if2p</name>
</gene>
<feature type="compositionally biased region" description="Basic and acidic residues" evidence="13">
    <location>
        <begin position="120"/>
        <end position="134"/>
    </location>
</feature>
<evidence type="ECO:0000256" key="2">
    <source>
        <dbReference type="ARBA" id="ARBA00007733"/>
    </source>
</evidence>
<dbReference type="SUPFAM" id="SSF52540">
    <property type="entry name" value="P-loop containing nucleoside triphosphate hydrolases"/>
    <property type="match status" value="1"/>
</dbReference>
<proteinExistence type="evidence at transcript level"/>
<evidence type="ECO:0000256" key="11">
    <source>
        <dbReference type="ARBA" id="ARBA00023134"/>
    </source>
</evidence>
<evidence type="ECO:0000259" key="14">
    <source>
        <dbReference type="PROSITE" id="PS51722"/>
    </source>
</evidence>
<dbReference type="SUPFAM" id="SSF52156">
    <property type="entry name" value="Initiation factor IF2/eIF5b, domain 3"/>
    <property type="match status" value="1"/>
</dbReference>
<feature type="compositionally biased region" description="Basic residues" evidence="13">
    <location>
        <begin position="246"/>
        <end position="261"/>
    </location>
</feature>
<evidence type="ECO:0000256" key="7">
    <source>
        <dbReference type="ARBA" id="ARBA00022723"/>
    </source>
</evidence>
<dbReference type="SUPFAM" id="SSF50447">
    <property type="entry name" value="Translation proteins"/>
    <property type="match status" value="1"/>
</dbReference>
<dbReference type="Gene3D" id="2.40.30.10">
    <property type="entry name" value="Translation factors"/>
    <property type="match status" value="2"/>
</dbReference>
<feature type="region of interest" description="Disordered" evidence="13">
    <location>
        <begin position="1"/>
        <end position="445"/>
    </location>
</feature>
<evidence type="ECO:0000256" key="10">
    <source>
        <dbReference type="ARBA" id="ARBA00022917"/>
    </source>
</evidence>
<dbReference type="InterPro" id="IPR005225">
    <property type="entry name" value="Small_GTP-bd"/>
</dbReference>
<dbReference type="GO" id="GO:0046872">
    <property type="term" value="F:metal ion binding"/>
    <property type="evidence" value="ECO:0007669"/>
    <property type="project" value="UniProtKB-KW"/>
</dbReference>
<feature type="compositionally biased region" description="Basic and acidic residues" evidence="13">
    <location>
        <begin position="355"/>
        <end position="381"/>
    </location>
</feature>
<feature type="compositionally biased region" description="Acidic residues" evidence="13">
    <location>
        <begin position="267"/>
        <end position="277"/>
    </location>
</feature>
<dbReference type="InterPro" id="IPR023115">
    <property type="entry name" value="TIF_IF2_dom3"/>
</dbReference>
<dbReference type="InterPro" id="IPR015760">
    <property type="entry name" value="TIF_IF2"/>
</dbReference>
<comment type="similarity">
    <text evidence="2">Belongs to the TRAFAC class translation factor GTPase superfamily. Classic translation factor GTPase family. IF-2 subfamily.</text>
</comment>
<keyword evidence="6 15" id="KW-0396">Initiation factor</keyword>
<dbReference type="InterPro" id="IPR036925">
    <property type="entry name" value="TIF_IF2_dom3_sf"/>
</dbReference>
<dbReference type="PRINTS" id="PR00315">
    <property type="entry name" value="ELONGATNFCT"/>
</dbReference>
<dbReference type="Gene3D" id="3.40.50.10050">
    <property type="entry name" value="Translation initiation factor IF- 2, domain 3"/>
    <property type="match status" value="1"/>
</dbReference>
<dbReference type="NCBIfam" id="NF003078">
    <property type="entry name" value="PRK04004.1"/>
    <property type="match status" value="1"/>
</dbReference>
<evidence type="ECO:0000256" key="3">
    <source>
        <dbReference type="ARBA" id="ARBA00011986"/>
    </source>
</evidence>
<dbReference type="CDD" id="cd03703">
    <property type="entry name" value="aeIF5B_II"/>
    <property type="match status" value="1"/>
</dbReference>
<keyword evidence="8" id="KW-0547">Nucleotide-binding</keyword>
<dbReference type="Pfam" id="PF11987">
    <property type="entry name" value="IF-2"/>
    <property type="match status" value="1"/>
</dbReference>
<name>A0A192ZHX7_9EUKA</name>
<keyword evidence="7" id="KW-0479">Metal-binding</keyword>
<feature type="compositionally biased region" description="Basic and acidic residues" evidence="13">
    <location>
        <begin position="404"/>
        <end position="429"/>
    </location>
</feature>
<organism evidence="15">
    <name type="scientific">Stygiella incarcerata</name>
    <dbReference type="NCBI Taxonomy" id="1712417"/>
    <lineage>
        <taxon>Eukaryota</taxon>
        <taxon>Discoba</taxon>
        <taxon>Jakobida</taxon>
        <taxon>Andalucina</taxon>
        <taxon>Stygiellidae</taxon>
        <taxon>Stygiella</taxon>
    </lineage>
</organism>
<keyword evidence="10" id="KW-0648">Protein biosynthesis</keyword>
<dbReference type="CDD" id="cd01887">
    <property type="entry name" value="IF2_eIF5B"/>
    <property type="match status" value="1"/>
</dbReference>
<dbReference type="GO" id="GO:0003743">
    <property type="term" value="F:translation initiation factor activity"/>
    <property type="evidence" value="ECO:0007669"/>
    <property type="project" value="UniProtKB-KW"/>
</dbReference>
<evidence type="ECO:0000256" key="8">
    <source>
        <dbReference type="ARBA" id="ARBA00022741"/>
    </source>
</evidence>
<dbReference type="InterPro" id="IPR009000">
    <property type="entry name" value="Transl_B-barrel_sf"/>
</dbReference>
<accession>A0A192ZHX7</accession>
<dbReference type="Pfam" id="PF14578">
    <property type="entry name" value="GTP_EFTU_D4"/>
    <property type="match status" value="1"/>
</dbReference>
<feature type="compositionally biased region" description="Basic residues" evidence="13">
    <location>
        <begin position="463"/>
        <end position="476"/>
    </location>
</feature>
<dbReference type="PROSITE" id="PS51722">
    <property type="entry name" value="G_TR_2"/>
    <property type="match status" value="1"/>
</dbReference>
<evidence type="ECO:0000256" key="1">
    <source>
        <dbReference type="ARBA" id="ARBA00004496"/>
    </source>
</evidence>
<dbReference type="EC" id="3.6.5.3" evidence="3"/>
<feature type="compositionally biased region" description="Basic and acidic residues" evidence="13">
    <location>
        <begin position="331"/>
        <end position="343"/>
    </location>
</feature>
<keyword evidence="9" id="KW-0378">Hydrolase</keyword>
<feature type="compositionally biased region" description="Basic and acidic residues" evidence="13">
    <location>
        <begin position="54"/>
        <end position="92"/>
    </location>
</feature>
<dbReference type="EMBL" id="KX235398">
    <property type="protein sequence ID" value="ANM86127.1"/>
    <property type="molecule type" value="mRNA"/>
</dbReference>
<evidence type="ECO:0000313" key="15">
    <source>
        <dbReference type="EMBL" id="ANM86127.1"/>
    </source>
</evidence>
<sequence>MDFIFSFPDQTKMGKKKPAAKMSAEEYFASLDDSEPSEPTPSSEKPAKKPSKPSKSETKEAVEEKEEKKPVTEEVVESVEKKEEGAGGDDGKKKKKKKKASGKDEAEEGSSKKAKKKKTGGKEKEKEKEKDKKGAKGGSISKLVEKKKELLRKKKEEEERLRREEEEEKRRIEEEERLEEERKKKAEEDRKKKLEERKLRKEAMKKEREAQKKEEDRRAALARLQTTGIVIQGMEDMSMDDVAKGKASKRFRGSKRRGKKQQHQEEGGGEGEGEWEEEFHSAQPREDKKATESKIQEKEEEKEKEDETVQEEDQDPNAWMELLDEEESVEKEEVSGDPDHDAWMDLVDEEEDVEKETKPTTNEEEKEKGKEKEESVNHDAWMDDDDDDNDDNDEEGDKEEENDSDHIVDVIDRFVKDEKVQVKEKEGKKTSAKSDAVKGTAGEGIAEPLPLLAELEKKEGKEKKGKKANKKVKKSKKEAGDDIEDRVAVTTPDGIRIAEASETEKNTLRSPICAILGHVDTGKTKILDRIRKSKVQEGEAGGITQQIGASFFPVEELRRKTKSIPAAQRLQLSVPGLLVIDTPGHESFANLRSRGSSLCDIAILVVDIMHGLQQQTLESLHLLRVRNSPFIVALNKIDRMYGWEPHQDAPLRDTMKKQEKHVRDEYDARVQKTITEFAEQGINAIEYHKNKDFRKYVSLVGTSAVTGEGIPDLLMLLVQLAQRFMTERLTTRDRLECSVLEVKMIEGLGTTIDVILVNGVLHEGDEIVVCGLNGPIVTNIRALLTPKPMHEIRVKTDYIHHKVIYASQGVKIAAPDLVDAIAGSSLYVVGDEIDREAAIDLAKKEVSDLNRYIDKSGYGVFVQASTLGSLEALLSYLEQVEIPVSGIGVGPVHRKNVMAASTMLEHKKEYAVILAFDVRVGQDAARFAEECGVRIFTADIIYHLFDMFKKYVEDIEAEKKKEAMQSMVHPCKIKVIPEYIFNRCDPIIVGVEVLDGVLHVGTPLVIPTRKNLDVGRIQSIELNRKTVPTAKKGDQVSVKIVNRGSGTTSEIGKDFTAEDVIYSHLTKKSLEVMRTYLSDEMSEDEIRFVVEVRKAIGL</sequence>
<dbReference type="InterPro" id="IPR029459">
    <property type="entry name" value="EFTU-type"/>
</dbReference>
<feature type="compositionally biased region" description="Acidic residues" evidence="13">
    <location>
        <begin position="382"/>
        <end position="403"/>
    </location>
</feature>
<keyword evidence="11" id="KW-0342">GTP-binding</keyword>
<keyword evidence="5" id="KW-0963">Cytoplasm</keyword>
<dbReference type="GO" id="GO:0005525">
    <property type="term" value="F:GTP binding"/>
    <property type="evidence" value="ECO:0007669"/>
    <property type="project" value="UniProtKB-KW"/>
</dbReference>
<dbReference type="NCBIfam" id="TIGR00231">
    <property type="entry name" value="small_GTP"/>
    <property type="match status" value="1"/>
</dbReference>
<feature type="region of interest" description="Disordered" evidence="13">
    <location>
        <begin position="457"/>
        <end position="480"/>
    </location>
</feature>
<evidence type="ECO:0000256" key="5">
    <source>
        <dbReference type="ARBA" id="ARBA00022490"/>
    </source>
</evidence>
<dbReference type="InterPro" id="IPR027417">
    <property type="entry name" value="P-loop_NTPase"/>
</dbReference>
<protein>
    <recommendedName>
        <fullName evidence="4">Eukaryotic translation initiation factor 5B</fullName>
        <ecNumber evidence="3">3.6.5.3</ecNumber>
    </recommendedName>
    <alternativeName>
        <fullName evidence="12">Translation initiation factor IF-2</fullName>
    </alternativeName>
</protein>
<dbReference type="FunFam" id="3.40.50.300:FF:000112">
    <property type="entry name" value="Eukaryotic translation initiation factor 5B"/>
    <property type="match status" value="1"/>
</dbReference>
<reference evidence="15" key="1">
    <citation type="submission" date="2016-05" db="EMBL/GenBank/DDBJ databases">
        <title>Novel hydrogenosomes in the microaerophilic jakobid Stygiella incarcerata.</title>
        <authorList>
            <person name="Leger M.M."/>
            <person name="Eme L."/>
            <person name="Hug L.A."/>
            <person name="Roger A.J."/>
        </authorList>
    </citation>
    <scope>NUCLEOTIDE SEQUENCE</scope>
</reference>
<dbReference type="AlphaFoldDB" id="A0A192ZHX7"/>
<dbReference type="FunFam" id="2.40.30.10:FF:000013">
    <property type="entry name" value="eukaryotic translation initiation factor 5B"/>
    <property type="match status" value="1"/>
</dbReference>
<feature type="compositionally biased region" description="Basic and acidic residues" evidence="13">
    <location>
        <begin position="143"/>
        <end position="219"/>
    </location>
</feature>
<dbReference type="GO" id="GO:0003924">
    <property type="term" value="F:GTPase activity"/>
    <property type="evidence" value="ECO:0007669"/>
    <property type="project" value="InterPro"/>
</dbReference>
<evidence type="ECO:0000256" key="6">
    <source>
        <dbReference type="ARBA" id="ARBA00022540"/>
    </source>
</evidence>
<dbReference type="PANTHER" id="PTHR43381:SF4">
    <property type="entry name" value="EUKARYOTIC TRANSLATION INITIATION FACTOR 5B"/>
    <property type="match status" value="1"/>
</dbReference>
<dbReference type="InterPro" id="IPR000795">
    <property type="entry name" value="T_Tr_GTP-bd_dom"/>
</dbReference>
<evidence type="ECO:0000256" key="9">
    <source>
        <dbReference type="ARBA" id="ARBA00022801"/>
    </source>
</evidence>
<dbReference type="GO" id="GO:0005739">
    <property type="term" value="C:mitochondrion"/>
    <property type="evidence" value="ECO:0007669"/>
    <property type="project" value="TreeGrafter"/>
</dbReference>
<feature type="domain" description="Tr-type G" evidence="14">
    <location>
        <begin position="508"/>
        <end position="726"/>
    </location>
</feature>
<evidence type="ECO:0000256" key="4">
    <source>
        <dbReference type="ARBA" id="ARBA00013824"/>
    </source>
</evidence>
<evidence type="ECO:0000256" key="13">
    <source>
        <dbReference type="SAM" id="MobiDB-lite"/>
    </source>
</evidence>